<organism evidence="2">
    <name type="scientific">Magallana gigas</name>
    <name type="common">Pacific oyster</name>
    <name type="synonym">Crassostrea gigas</name>
    <dbReference type="NCBI Taxonomy" id="29159"/>
    <lineage>
        <taxon>Eukaryota</taxon>
        <taxon>Metazoa</taxon>
        <taxon>Spiralia</taxon>
        <taxon>Lophotrochozoa</taxon>
        <taxon>Mollusca</taxon>
        <taxon>Bivalvia</taxon>
        <taxon>Autobranchia</taxon>
        <taxon>Pteriomorphia</taxon>
        <taxon>Ostreida</taxon>
        <taxon>Ostreoidea</taxon>
        <taxon>Ostreidae</taxon>
        <taxon>Magallana</taxon>
    </lineage>
</organism>
<name>K1QLP4_MAGGI</name>
<sequence>MIEDPDSDCCLDSREYSRGGTEFLSSIKRGVGVAHNGRGVGPAPLQGSHSLYSGVSQGAVVKFSSPVKGHDFVPPSENFCDPILHGSYVAPIPGRPSTVQSASATPECKSHFVINSQPLPSASDVLESNSLVFDSQPTKGQQLHPSPPAGPAPQPSGSQHANPRGASLGTMHPDQGDAHVAPRSAQSFDLQAQGSATQTPTTQGHNVAVSSGGTPFAAHLYQTHVNLVNAHTTHYPYTPGCQPVVS</sequence>
<dbReference type="InParanoid" id="K1QLP4"/>
<feature type="compositionally biased region" description="Polar residues" evidence="1">
    <location>
        <begin position="135"/>
        <end position="144"/>
    </location>
</feature>
<feature type="compositionally biased region" description="Pro residues" evidence="1">
    <location>
        <begin position="145"/>
        <end position="154"/>
    </location>
</feature>
<evidence type="ECO:0000256" key="1">
    <source>
        <dbReference type="SAM" id="MobiDB-lite"/>
    </source>
</evidence>
<feature type="compositionally biased region" description="Polar residues" evidence="1">
    <location>
        <begin position="184"/>
        <end position="210"/>
    </location>
</feature>
<protein>
    <submittedName>
        <fullName evidence="2">Uncharacterized protein</fullName>
    </submittedName>
</protein>
<reference evidence="2" key="1">
    <citation type="journal article" date="2012" name="Nature">
        <title>The oyster genome reveals stress adaptation and complexity of shell formation.</title>
        <authorList>
            <person name="Zhang G."/>
            <person name="Fang X."/>
            <person name="Guo X."/>
            <person name="Li L."/>
            <person name="Luo R."/>
            <person name="Xu F."/>
            <person name="Yang P."/>
            <person name="Zhang L."/>
            <person name="Wang X."/>
            <person name="Qi H."/>
            <person name="Xiong Z."/>
            <person name="Que H."/>
            <person name="Xie Y."/>
            <person name="Holland P.W."/>
            <person name="Paps J."/>
            <person name="Zhu Y."/>
            <person name="Wu F."/>
            <person name="Chen Y."/>
            <person name="Wang J."/>
            <person name="Peng C."/>
            <person name="Meng J."/>
            <person name="Yang L."/>
            <person name="Liu J."/>
            <person name="Wen B."/>
            <person name="Zhang N."/>
            <person name="Huang Z."/>
            <person name="Zhu Q."/>
            <person name="Feng Y."/>
            <person name="Mount A."/>
            <person name="Hedgecock D."/>
            <person name="Xu Z."/>
            <person name="Liu Y."/>
            <person name="Domazet-Loso T."/>
            <person name="Du Y."/>
            <person name="Sun X."/>
            <person name="Zhang S."/>
            <person name="Liu B."/>
            <person name="Cheng P."/>
            <person name="Jiang X."/>
            <person name="Li J."/>
            <person name="Fan D."/>
            <person name="Wang W."/>
            <person name="Fu W."/>
            <person name="Wang T."/>
            <person name="Wang B."/>
            <person name="Zhang J."/>
            <person name="Peng Z."/>
            <person name="Li Y."/>
            <person name="Li N."/>
            <person name="Wang J."/>
            <person name="Chen M."/>
            <person name="He Y."/>
            <person name="Tan F."/>
            <person name="Song X."/>
            <person name="Zheng Q."/>
            <person name="Huang R."/>
            <person name="Yang H."/>
            <person name="Du X."/>
            <person name="Chen L."/>
            <person name="Yang M."/>
            <person name="Gaffney P.M."/>
            <person name="Wang S."/>
            <person name="Luo L."/>
            <person name="She Z."/>
            <person name="Ming Y."/>
            <person name="Huang W."/>
            <person name="Zhang S."/>
            <person name="Huang B."/>
            <person name="Zhang Y."/>
            <person name="Qu T."/>
            <person name="Ni P."/>
            <person name="Miao G."/>
            <person name="Wang J."/>
            <person name="Wang Q."/>
            <person name="Steinberg C.E."/>
            <person name="Wang H."/>
            <person name="Li N."/>
            <person name="Qian L."/>
            <person name="Zhang G."/>
            <person name="Li Y."/>
            <person name="Yang H."/>
            <person name="Liu X."/>
            <person name="Wang J."/>
            <person name="Yin Y."/>
            <person name="Wang J."/>
        </authorList>
    </citation>
    <scope>NUCLEOTIDE SEQUENCE [LARGE SCALE GENOMIC DNA]</scope>
    <source>
        <strain evidence="2">05x7-T-G4-1.051#20</strain>
    </source>
</reference>
<proteinExistence type="predicted"/>
<dbReference type="HOGENOM" id="CLU_1130036_0_0_1"/>
<accession>K1QLP4</accession>
<feature type="region of interest" description="Disordered" evidence="1">
    <location>
        <begin position="135"/>
        <end position="210"/>
    </location>
</feature>
<gene>
    <name evidence="2" type="ORF">CGI_10022514</name>
</gene>
<dbReference type="EMBL" id="JH817216">
    <property type="protein sequence ID" value="EKC34813.1"/>
    <property type="molecule type" value="Genomic_DNA"/>
</dbReference>
<evidence type="ECO:0000313" key="2">
    <source>
        <dbReference type="EMBL" id="EKC34813.1"/>
    </source>
</evidence>
<dbReference type="AlphaFoldDB" id="K1QLP4"/>